<protein>
    <recommendedName>
        <fullName evidence="4">Lipoprotein</fullName>
    </recommendedName>
</protein>
<sequence length="279" mass="32800">MLKKLLLLGLIAAVSACGGINQVLAPAKEEVDPDKPNITLEDEKSAKEDSIPDAELKVKKNFFFGEKTKKAFTAYRDRNTEDYRLFNVLPEPIQVDRYVQEIFYHNTERDAVTKVQGRGQTLARVLHGPYERLVNDVVVEKGQFIYGMKHGTWLYQRKDSTLYDKEHYVKGWLRDAKITYYDEDTKTKVKEVIPYQYGKKEGFYYLFFESGNIAVKGQYVFDQKVGVWEEFHNIPGVVVQKRQIQYPSNFYDWDFEPYIMREWNRNSQTVYVSPKIRPQ</sequence>
<evidence type="ECO:0000256" key="1">
    <source>
        <dbReference type="SAM" id="SignalP"/>
    </source>
</evidence>
<dbReference type="SUPFAM" id="SSF82185">
    <property type="entry name" value="Histone H3 K4-specific methyltransferase SET7/9 N-terminal domain"/>
    <property type="match status" value="1"/>
</dbReference>
<accession>A0ABQ3I1Q3</accession>
<reference evidence="3" key="1">
    <citation type="journal article" date="2019" name="Int. J. Syst. Evol. Microbiol.">
        <title>The Global Catalogue of Microorganisms (GCM) 10K type strain sequencing project: providing services to taxonomists for standard genome sequencing and annotation.</title>
        <authorList>
            <consortium name="The Broad Institute Genomics Platform"/>
            <consortium name="The Broad Institute Genome Sequencing Center for Infectious Disease"/>
            <person name="Wu L."/>
            <person name="Ma J."/>
        </authorList>
    </citation>
    <scope>NUCLEOTIDE SEQUENCE [LARGE SCALE GENOMIC DNA]</scope>
    <source>
        <strain evidence="3">CGMCC 1.15111</strain>
    </source>
</reference>
<proteinExistence type="predicted"/>
<dbReference type="PROSITE" id="PS51257">
    <property type="entry name" value="PROKAR_LIPOPROTEIN"/>
    <property type="match status" value="1"/>
</dbReference>
<keyword evidence="1" id="KW-0732">Signal</keyword>
<dbReference type="EMBL" id="BNAG01000001">
    <property type="protein sequence ID" value="GHE56097.1"/>
    <property type="molecule type" value="Genomic_DNA"/>
</dbReference>
<name>A0ABQ3I1Q3_9BACT</name>
<evidence type="ECO:0000313" key="3">
    <source>
        <dbReference type="Proteomes" id="UP000658258"/>
    </source>
</evidence>
<feature type="chain" id="PRO_5045866289" description="Lipoprotein" evidence="1">
    <location>
        <begin position="26"/>
        <end position="279"/>
    </location>
</feature>
<comment type="caution">
    <text evidence="2">The sequence shown here is derived from an EMBL/GenBank/DDBJ whole genome shotgun (WGS) entry which is preliminary data.</text>
</comment>
<keyword evidence="3" id="KW-1185">Reference proteome</keyword>
<feature type="signal peptide" evidence="1">
    <location>
        <begin position="1"/>
        <end position="25"/>
    </location>
</feature>
<evidence type="ECO:0000313" key="2">
    <source>
        <dbReference type="EMBL" id="GHE56097.1"/>
    </source>
</evidence>
<dbReference type="Proteomes" id="UP000658258">
    <property type="component" value="Unassembled WGS sequence"/>
</dbReference>
<dbReference type="RefSeq" id="WP_189628959.1">
    <property type="nucleotide sequence ID" value="NZ_BNAG01000001.1"/>
</dbReference>
<organism evidence="2 3">
    <name type="scientific">Roseivirga thermotolerans</name>
    <dbReference type="NCBI Taxonomy" id="1758176"/>
    <lineage>
        <taxon>Bacteria</taxon>
        <taxon>Pseudomonadati</taxon>
        <taxon>Bacteroidota</taxon>
        <taxon>Cytophagia</taxon>
        <taxon>Cytophagales</taxon>
        <taxon>Roseivirgaceae</taxon>
        <taxon>Roseivirga</taxon>
    </lineage>
</organism>
<gene>
    <name evidence="2" type="ORF">GCM10011340_08730</name>
</gene>
<evidence type="ECO:0008006" key="4">
    <source>
        <dbReference type="Google" id="ProtNLM"/>
    </source>
</evidence>